<dbReference type="EMBL" id="JAPQKN010000002">
    <property type="protein sequence ID" value="KAJ5167696.1"/>
    <property type="molecule type" value="Genomic_DNA"/>
</dbReference>
<sequence length="70" mass="7736">MSFLTKHIKDNNINQVALLIACILHSKEGKIQKIGSGPLGNTINMYVLHYVMLIFEDLAQDHGIKSKGAT</sequence>
<gene>
    <name evidence="1" type="ORF">N7482_003290</name>
</gene>
<dbReference type="AlphaFoldDB" id="A0A9W9LP04"/>
<accession>A0A9W9LP04</accession>
<comment type="caution">
    <text evidence="1">The sequence shown here is derived from an EMBL/GenBank/DDBJ whole genome shotgun (WGS) entry which is preliminary data.</text>
</comment>
<dbReference type="RefSeq" id="XP_056544157.1">
    <property type="nucleotide sequence ID" value="XM_056685415.1"/>
</dbReference>
<name>A0A9W9LP04_9EURO</name>
<evidence type="ECO:0000313" key="1">
    <source>
        <dbReference type="EMBL" id="KAJ5167696.1"/>
    </source>
</evidence>
<evidence type="ECO:0000313" key="2">
    <source>
        <dbReference type="Proteomes" id="UP001149163"/>
    </source>
</evidence>
<proteinExistence type="predicted"/>
<protein>
    <submittedName>
        <fullName evidence="1">Uncharacterized protein</fullName>
    </submittedName>
</protein>
<reference evidence="1" key="2">
    <citation type="journal article" date="2023" name="IMA Fungus">
        <title>Comparative genomic study of the Penicillium genus elucidates a diverse pangenome and 15 lateral gene transfer events.</title>
        <authorList>
            <person name="Petersen C."/>
            <person name="Sorensen T."/>
            <person name="Nielsen M.R."/>
            <person name="Sondergaard T.E."/>
            <person name="Sorensen J.L."/>
            <person name="Fitzpatrick D.A."/>
            <person name="Frisvad J.C."/>
            <person name="Nielsen K.L."/>
        </authorList>
    </citation>
    <scope>NUCLEOTIDE SEQUENCE</scope>
    <source>
        <strain evidence="1">IBT 26290</strain>
    </source>
</reference>
<dbReference type="Proteomes" id="UP001149163">
    <property type="component" value="Unassembled WGS sequence"/>
</dbReference>
<dbReference type="GeneID" id="81424591"/>
<reference evidence="1" key="1">
    <citation type="submission" date="2022-11" db="EMBL/GenBank/DDBJ databases">
        <authorList>
            <person name="Petersen C."/>
        </authorList>
    </citation>
    <scope>NUCLEOTIDE SEQUENCE</scope>
    <source>
        <strain evidence="1">IBT 26290</strain>
    </source>
</reference>
<dbReference type="PROSITE" id="PS51257">
    <property type="entry name" value="PROKAR_LIPOPROTEIN"/>
    <property type="match status" value="1"/>
</dbReference>
<organism evidence="1 2">
    <name type="scientific">Penicillium canariense</name>
    <dbReference type="NCBI Taxonomy" id="189055"/>
    <lineage>
        <taxon>Eukaryota</taxon>
        <taxon>Fungi</taxon>
        <taxon>Dikarya</taxon>
        <taxon>Ascomycota</taxon>
        <taxon>Pezizomycotina</taxon>
        <taxon>Eurotiomycetes</taxon>
        <taxon>Eurotiomycetidae</taxon>
        <taxon>Eurotiales</taxon>
        <taxon>Aspergillaceae</taxon>
        <taxon>Penicillium</taxon>
    </lineage>
</organism>
<keyword evidence="2" id="KW-1185">Reference proteome</keyword>